<comment type="caution">
    <text evidence="15">The sequence shown here is derived from an EMBL/GenBank/DDBJ whole genome shotgun (WGS) entry which is preliminary data.</text>
</comment>
<evidence type="ECO:0000256" key="12">
    <source>
        <dbReference type="RuleBase" id="RU003557"/>
    </source>
</evidence>
<evidence type="ECO:0000256" key="7">
    <source>
        <dbReference type="ARBA" id="ARBA00023098"/>
    </source>
</evidence>
<organism evidence="15 16">
    <name type="scientific">Astathelohania contejeani</name>
    <dbReference type="NCBI Taxonomy" id="164912"/>
    <lineage>
        <taxon>Eukaryota</taxon>
        <taxon>Fungi</taxon>
        <taxon>Fungi incertae sedis</taxon>
        <taxon>Microsporidia</taxon>
        <taxon>Astathelohaniidae</taxon>
        <taxon>Astathelohania</taxon>
    </lineage>
</organism>
<keyword evidence="7" id="KW-0443">Lipid metabolism</keyword>
<protein>
    <recommendedName>
        <fullName evidence="10">acetyl-CoA C-acyltransferase</fullName>
        <ecNumber evidence="10">2.3.1.16</ecNumber>
    </recommendedName>
</protein>
<dbReference type="PROSITE" id="PS00737">
    <property type="entry name" value="THIOLASE_2"/>
    <property type="match status" value="1"/>
</dbReference>
<feature type="domain" description="Thiolase N-terminal" evidence="13">
    <location>
        <begin position="11"/>
        <end position="251"/>
    </location>
</feature>
<comment type="catalytic activity">
    <reaction evidence="11">
        <text>an acyl-CoA + acetyl-CoA = a 3-oxoacyl-CoA + CoA</text>
        <dbReference type="Rhea" id="RHEA:21564"/>
        <dbReference type="ChEBI" id="CHEBI:57287"/>
        <dbReference type="ChEBI" id="CHEBI:57288"/>
        <dbReference type="ChEBI" id="CHEBI:58342"/>
        <dbReference type="ChEBI" id="CHEBI:90726"/>
        <dbReference type="EC" id="2.3.1.16"/>
    </reaction>
</comment>
<dbReference type="PROSITE" id="PS00099">
    <property type="entry name" value="THIOLASE_3"/>
    <property type="match status" value="1"/>
</dbReference>
<accession>A0ABQ7I285</accession>
<dbReference type="InterPro" id="IPR020615">
    <property type="entry name" value="Thiolase_acyl_enz_int_AS"/>
</dbReference>
<dbReference type="InterPro" id="IPR020617">
    <property type="entry name" value="Thiolase_C"/>
</dbReference>
<comment type="pathway">
    <text evidence="2">Lipid metabolism; fatty acid metabolism.</text>
</comment>
<keyword evidence="8" id="KW-0576">Peroxisome</keyword>
<dbReference type="Pfam" id="PF00108">
    <property type="entry name" value="Thiolase_N"/>
    <property type="match status" value="1"/>
</dbReference>
<keyword evidence="6" id="KW-0809">Transit peptide</keyword>
<keyword evidence="4 12" id="KW-0808">Transferase</keyword>
<dbReference type="PROSITE" id="PS00098">
    <property type="entry name" value="THIOLASE_1"/>
    <property type="match status" value="1"/>
</dbReference>
<feature type="domain" description="Thiolase C-terminal" evidence="14">
    <location>
        <begin position="264"/>
        <end position="378"/>
    </location>
</feature>
<dbReference type="InterPro" id="IPR050215">
    <property type="entry name" value="Thiolase-like_sf_Thiolase"/>
</dbReference>
<comment type="similarity">
    <text evidence="3 12">Belongs to the thiolase-like superfamily. Thiolase family.</text>
</comment>
<dbReference type="CDD" id="cd00751">
    <property type="entry name" value="thiolase"/>
    <property type="match status" value="1"/>
</dbReference>
<dbReference type="PIRSF" id="PIRSF000429">
    <property type="entry name" value="Ac-CoA_Ac_transf"/>
    <property type="match status" value="1"/>
</dbReference>
<reference evidence="15 16" key="1">
    <citation type="submission" date="2019-01" db="EMBL/GenBank/DDBJ databases">
        <title>Genomes sequencing and comparative genomics of infectious freshwater microsporidia, Cucumispora dikerogammari and Thelohania contejeani.</title>
        <authorList>
            <person name="Cormier A."/>
            <person name="Giraud I."/>
            <person name="Wattier R."/>
            <person name="Teixeira M."/>
            <person name="Grandjean F."/>
            <person name="Rigaud T."/>
            <person name="Cordaux R."/>
        </authorList>
    </citation>
    <scope>NUCLEOTIDE SEQUENCE [LARGE SCALE GENOMIC DNA]</scope>
    <source>
        <strain evidence="15">T1</strain>
        <tissue evidence="15">Spores</tissue>
    </source>
</reference>
<dbReference type="Pfam" id="PF02803">
    <property type="entry name" value="Thiolase_C"/>
    <property type="match status" value="1"/>
</dbReference>
<evidence type="ECO:0000256" key="6">
    <source>
        <dbReference type="ARBA" id="ARBA00022946"/>
    </source>
</evidence>
<evidence type="ECO:0000313" key="16">
    <source>
        <dbReference type="Proteomes" id="UP001516464"/>
    </source>
</evidence>
<sequence>MTSISKNEEDVVIVAAYRTPFGKASKGSFKNITVDYLLYTAISGSLNRANISPELIEEVVLGNVLCNSGGTIESRMACLRSGIPVSTPVMTINRQCGSGLEAVYNIVQKIREGSIEVGMAGGFESMTKNMMPNSYDTCTEVQKDENAKDCLLSMGMVSENMAEIFNILRNVADIYATKSQNRAVLSKNKFQNEIIPVKIDGIEVFEDDGIRNTSVDSLAKLRPAFKENGVSTAGNSSQLSDGAAIVILMKRKTAIKLGCSISGVFIDYCAVGVEPGIMGIGPVKAIPKLLKRNNLEVDDISVFEINEAFAVQAICCIEELHLDTDKVNKYGGSIALGHPLGASGARLIGTILNIMNSGDLGVVSLCVGTGMGVAALIRKE</sequence>
<evidence type="ECO:0000256" key="3">
    <source>
        <dbReference type="ARBA" id="ARBA00010982"/>
    </source>
</evidence>
<proteinExistence type="inferred from homology"/>
<dbReference type="InterPro" id="IPR002155">
    <property type="entry name" value="Thiolase"/>
</dbReference>
<gene>
    <name evidence="15" type="primary">FOX3</name>
    <name evidence="15" type="ORF">TCON_0247</name>
</gene>
<dbReference type="EC" id="2.3.1.16" evidence="10"/>
<evidence type="ECO:0000259" key="13">
    <source>
        <dbReference type="Pfam" id="PF00108"/>
    </source>
</evidence>
<dbReference type="InterPro" id="IPR020610">
    <property type="entry name" value="Thiolase_AS"/>
</dbReference>
<dbReference type="NCBIfam" id="TIGR01930">
    <property type="entry name" value="AcCoA-C-Actrans"/>
    <property type="match status" value="1"/>
</dbReference>
<dbReference type="InterPro" id="IPR020613">
    <property type="entry name" value="Thiolase_CS"/>
</dbReference>
<evidence type="ECO:0000256" key="9">
    <source>
        <dbReference type="ARBA" id="ARBA00023315"/>
    </source>
</evidence>
<evidence type="ECO:0000256" key="1">
    <source>
        <dbReference type="ARBA" id="ARBA00004275"/>
    </source>
</evidence>
<name>A0ABQ7I285_9MICR</name>
<keyword evidence="9 12" id="KW-0012">Acyltransferase</keyword>
<dbReference type="Proteomes" id="UP001516464">
    <property type="component" value="Unassembled WGS sequence"/>
</dbReference>
<evidence type="ECO:0000256" key="8">
    <source>
        <dbReference type="ARBA" id="ARBA00023140"/>
    </source>
</evidence>
<comment type="subcellular location">
    <subcellularLocation>
        <location evidence="1">Peroxisome</location>
    </subcellularLocation>
</comment>
<dbReference type="PANTHER" id="PTHR43853:SF8">
    <property type="entry name" value="3-KETOACYL-COA THIOLASE, PEROXISOMAL"/>
    <property type="match status" value="1"/>
</dbReference>
<dbReference type="Gene3D" id="3.40.47.10">
    <property type="match status" value="2"/>
</dbReference>
<dbReference type="EMBL" id="SBIQ01000008">
    <property type="protein sequence ID" value="KAF7684569.1"/>
    <property type="molecule type" value="Genomic_DNA"/>
</dbReference>
<evidence type="ECO:0000259" key="14">
    <source>
        <dbReference type="Pfam" id="PF02803"/>
    </source>
</evidence>
<evidence type="ECO:0000256" key="5">
    <source>
        <dbReference type="ARBA" id="ARBA00022832"/>
    </source>
</evidence>
<evidence type="ECO:0000256" key="11">
    <source>
        <dbReference type="ARBA" id="ARBA00047605"/>
    </source>
</evidence>
<evidence type="ECO:0000256" key="10">
    <source>
        <dbReference type="ARBA" id="ARBA00024073"/>
    </source>
</evidence>
<keyword evidence="5" id="KW-0276">Fatty acid metabolism</keyword>
<dbReference type="InterPro" id="IPR020616">
    <property type="entry name" value="Thiolase_N"/>
</dbReference>
<evidence type="ECO:0000256" key="2">
    <source>
        <dbReference type="ARBA" id="ARBA00004872"/>
    </source>
</evidence>
<evidence type="ECO:0000313" key="15">
    <source>
        <dbReference type="EMBL" id="KAF7684569.1"/>
    </source>
</evidence>
<dbReference type="PANTHER" id="PTHR43853">
    <property type="entry name" value="3-KETOACYL-COA THIOLASE, PEROXISOMAL"/>
    <property type="match status" value="1"/>
</dbReference>
<dbReference type="InterPro" id="IPR016039">
    <property type="entry name" value="Thiolase-like"/>
</dbReference>
<keyword evidence="16" id="KW-1185">Reference proteome</keyword>
<dbReference type="SUPFAM" id="SSF53901">
    <property type="entry name" value="Thiolase-like"/>
    <property type="match status" value="2"/>
</dbReference>
<evidence type="ECO:0000256" key="4">
    <source>
        <dbReference type="ARBA" id="ARBA00022679"/>
    </source>
</evidence>